<dbReference type="EMBL" id="JACHDB010000001">
    <property type="protein sequence ID" value="MBB5434532.1"/>
    <property type="molecule type" value="Genomic_DNA"/>
</dbReference>
<accession>A0A7W8VFL2</accession>
<evidence type="ECO:0000313" key="3">
    <source>
        <dbReference type="Proteomes" id="UP000572635"/>
    </source>
</evidence>
<evidence type="ECO:0000256" key="1">
    <source>
        <dbReference type="SAM" id="SignalP"/>
    </source>
</evidence>
<gene>
    <name evidence="2" type="ORF">HDA36_004616</name>
</gene>
<keyword evidence="1" id="KW-0732">Signal</keyword>
<proteinExistence type="predicted"/>
<keyword evidence="3" id="KW-1185">Reference proteome</keyword>
<reference evidence="2 3" key="1">
    <citation type="submission" date="2020-08" db="EMBL/GenBank/DDBJ databases">
        <title>Sequencing the genomes of 1000 actinobacteria strains.</title>
        <authorList>
            <person name="Klenk H.-P."/>
        </authorList>
    </citation>
    <scope>NUCLEOTIDE SEQUENCE [LARGE SCALE GENOMIC DNA]</scope>
    <source>
        <strain evidence="2 3">DSM 44551</strain>
    </source>
</reference>
<dbReference type="AlphaFoldDB" id="A0A7W8VFL2"/>
<sequence>MPSYAAPRRAALSLLGLLALAPAAACTENTEVHPGPARPAASATDGFPLRADDALYAVNDVNVVLPEGWRAIGSDGCLAPPGNGGEAQESCPPTALRIRTGAAEDGLIDADGGSLDDEDGWKRPWTVCPGSVGQVGSVAPKLVEAGARERFELVSGEWMEAAAWTLACADGRPFETRIWYVPGADIELDVPIVDPSVGGDEYERIARSADLSRYLG</sequence>
<comment type="caution">
    <text evidence="2">The sequence shown here is derived from an EMBL/GenBank/DDBJ whole genome shotgun (WGS) entry which is preliminary data.</text>
</comment>
<dbReference type="Proteomes" id="UP000572635">
    <property type="component" value="Unassembled WGS sequence"/>
</dbReference>
<protein>
    <submittedName>
        <fullName evidence="2">Uncharacterized protein</fullName>
    </submittedName>
</protein>
<organism evidence="2 3">
    <name type="scientific">Nocardiopsis composta</name>
    <dbReference type="NCBI Taxonomy" id="157465"/>
    <lineage>
        <taxon>Bacteria</taxon>
        <taxon>Bacillati</taxon>
        <taxon>Actinomycetota</taxon>
        <taxon>Actinomycetes</taxon>
        <taxon>Streptosporangiales</taxon>
        <taxon>Nocardiopsidaceae</taxon>
        <taxon>Nocardiopsis</taxon>
    </lineage>
</organism>
<name>A0A7W8VFL2_9ACTN</name>
<feature type="signal peptide" evidence="1">
    <location>
        <begin position="1"/>
        <end position="25"/>
    </location>
</feature>
<dbReference type="RefSeq" id="WP_184395221.1">
    <property type="nucleotide sequence ID" value="NZ_BAAAJD010000096.1"/>
</dbReference>
<feature type="chain" id="PRO_5030825674" evidence="1">
    <location>
        <begin position="26"/>
        <end position="216"/>
    </location>
</feature>
<evidence type="ECO:0000313" key="2">
    <source>
        <dbReference type="EMBL" id="MBB5434532.1"/>
    </source>
</evidence>